<evidence type="ECO:0000259" key="7">
    <source>
        <dbReference type="Pfam" id="PF14322"/>
    </source>
</evidence>
<dbReference type="CDD" id="cd08977">
    <property type="entry name" value="SusD"/>
    <property type="match status" value="1"/>
</dbReference>
<comment type="similarity">
    <text evidence="2">Belongs to the SusD family.</text>
</comment>
<keyword evidence="5" id="KW-0998">Cell outer membrane</keyword>
<dbReference type="AlphaFoldDB" id="A0A4U1GHE6"/>
<dbReference type="InterPro" id="IPR012944">
    <property type="entry name" value="SusD_RagB_dom"/>
</dbReference>
<name>A0A4U1GHE6_9SPHI</name>
<evidence type="ECO:0000313" key="8">
    <source>
        <dbReference type="EMBL" id="TKC62360.1"/>
    </source>
</evidence>
<dbReference type="PROSITE" id="PS51257">
    <property type="entry name" value="PROKAR_LIPOPROTEIN"/>
    <property type="match status" value="1"/>
</dbReference>
<proteinExistence type="inferred from homology"/>
<feature type="domain" description="SusD-like N-terminal" evidence="7">
    <location>
        <begin position="23"/>
        <end position="207"/>
    </location>
</feature>
<evidence type="ECO:0000256" key="3">
    <source>
        <dbReference type="ARBA" id="ARBA00022729"/>
    </source>
</evidence>
<comment type="subcellular location">
    <subcellularLocation>
        <location evidence="1">Cell outer membrane</location>
    </subcellularLocation>
</comment>
<protein>
    <submittedName>
        <fullName evidence="8">RagB/SusD family nutrient uptake outer membrane protein</fullName>
    </submittedName>
</protein>
<keyword evidence="4" id="KW-0472">Membrane</keyword>
<dbReference type="GO" id="GO:0009279">
    <property type="term" value="C:cell outer membrane"/>
    <property type="evidence" value="ECO:0007669"/>
    <property type="project" value="UniProtKB-SubCell"/>
</dbReference>
<evidence type="ECO:0000256" key="4">
    <source>
        <dbReference type="ARBA" id="ARBA00023136"/>
    </source>
</evidence>
<sequence length="426" mass="47108">MNIRIFILLAIISITGLSCQKQLDLYPHSAASSTNLSAKDVELFLNGVYNKVQNAPGRESYIFSDLIGGNLITARGTGGPIQLINSLLRPEQAMISTSWNGYYNALYQVNVLLESASSMEASSRKDEILGAAHFFRGYIYYNLVSRWGGVPVLQKNTTENIARNSEAEVWAFIESELNLAINQAPNYSNYYYVSKDAAKALMARVKLAQGKMPEAAALAEQLITGSNFKLDSFEKIFRNQQNTEEIFAFKNLTAESTITISTLFYTYAHPVKGSYAYAPANDVMQLFEDGDKRKAMSIDVYGSDNVINKYPSGQSGTDPIIVTRLAEMYLISAEAQGITGLGRLNDLRNTRGLPSISPVGDAAYLNAVLLERRRELLAEGFRWYDLVRLGKAKTDLGISDAQLKLPIPEKELVLNNLLEPNPGYGN</sequence>
<keyword evidence="3" id="KW-0732">Signal</keyword>
<dbReference type="Pfam" id="PF07980">
    <property type="entry name" value="SusD_RagB"/>
    <property type="match status" value="1"/>
</dbReference>
<organism evidence="8 9">
    <name type="scientific">Pedobacter hiemivivus</name>
    <dbReference type="NCBI Taxonomy" id="2530454"/>
    <lineage>
        <taxon>Bacteria</taxon>
        <taxon>Pseudomonadati</taxon>
        <taxon>Bacteroidota</taxon>
        <taxon>Sphingobacteriia</taxon>
        <taxon>Sphingobacteriales</taxon>
        <taxon>Sphingobacteriaceae</taxon>
        <taxon>Pedobacter</taxon>
    </lineage>
</organism>
<comment type="caution">
    <text evidence="8">The sequence shown here is derived from an EMBL/GenBank/DDBJ whole genome shotgun (WGS) entry which is preliminary data.</text>
</comment>
<gene>
    <name evidence="8" type="ORF">FBD94_09060</name>
</gene>
<evidence type="ECO:0000256" key="1">
    <source>
        <dbReference type="ARBA" id="ARBA00004442"/>
    </source>
</evidence>
<dbReference type="RefSeq" id="WP_136879963.1">
    <property type="nucleotide sequence ID" value="NZ_SWDX01000003.1"/>
</dbReference>
<dbReference type="InterPro" id="IPR033985">
    <property type="entry name" value="SusD-like_N"/>
</dbReference>
<dbReference type="SUPFAM" id="SSF48452">
    <property type="entry name" value="TPR-like"/>
    <property type="match status" value="1"/>
</dbReference>
<feature type="domain" description="RagB/SusD" evidence="6">
    <location>
        <begin position="295"/>
        <end position="396"/>
    </location>
</feature>
<evidence type="ECO:0000313" key="9">
    <source>
        <dbReference type="Proteomes" id="UP000309594"/>
    </source>
</evidence>
<accession>A0A4U1GHE6</accession>
<evidence type="ECO:0000256" key="2">
    <source>
        <dbReference type="ARBA" id="ARBA00006275"/>
    </source>
</evidence>
<dbReference type="EMBL" id="SWDX01000003">
    <property type="protein sequence ID" value="TKC62360.1"/>
    <property type="molecule type" value="Genomic_DNA"/>
</dbReference>
<reference evidence="8 9" key="1">
    <citation type="submission" date="2019-04" db="EMBL/GenBank/DDBJ databases">
        <title>Pedobacter sp. RP-1-16 sp. nov., isolated from Arctic soil.</title>
        <authorList>
            <person name="Dahal R.H."/>
            <person name="Kim D.-U."/>
        </authorList>
    </citation>
    <scope>NUCLEOTIDE SEQUENCE [LARGE SCALE GENOMIC DNA]</scope>
    <source>
        <strain evidence="8 9">RP-1-16</strain>
    </source>
</reference>
<dbReference type="Pfam" id="PF14322">
    <property type="entry name" value="SusD-like_3"/>
    <property type="match status" value="1"/>
</dbReference>
<dbReference type="InterPro" id="IPR011990">
    <property type="entry name" value="TPR-like_helical_dom_sf"/>
</dbReference>
<dbReference type="Gene3D" id="1.25.40.390">
    <property type="match status" value="1"/>
</dbReference>
<evidence type="ECO:0000256" key="5">
    <source>
        <dbReference type="ARBA" id="ARBA00023237"/>
    </source>
</evidence>
<evidence type="ECO:0000259" key="6">
    <source>
        <dbReference type="Pfam" id="PF07980"/>
    </source>
</evidence>
<dbReference type="Proteomes" id="UP000309594">
    <property type="component" value="Unassembled WGS sequence"/>
</dbReference>